<dbReference type="AlphaFoldDB" id="A0A6C0I741"/>
<accession>A0A6C0I741</accession>
<organism evidence="1">
    <name type="scientific">viral metagenome</name>
    <dbReference type="NCBI Taxonomy" id="1070528"/>
    <lineage>
        <taxon>unclassified sequences</taxon>
        <taxon>metagenomes</taxon>
        <taxon>organismal metagenomes</taxon>
    </lineage>
</organism>
<dbReference type="EMBL" id="MN740105">
    <property type="protein sequence ID" value="QHT87963.1"/>
    <property type="molecule type" value="Genomic_DNA"/>
</dbReference>
<evidence type="ECO:0000313" key="1">
    <source>
        <dbReference type="EMBL" id="QHT87963.1"/>
    </source>
</evidence>
<sequence>MTVNPNLATIMRVIDTNQHNILEGEYLEAMNALRDLHHVVPQPQQPQQPQQPHQSPQPTHLSIYLSRANQYIESSHVRELSVSDRDVHANLWPTFQQLVAIAGAADGWKYEPSFKYALDCVKCDYILTTNSCILENEDIQRRLGFHFIMHLYH</sequence>
<protein>
    <submittedName>
        <fullName evidence="1">Uncharacterized protein</fullName>
    </submittedName>
</protein>
<name>A0A6C0I741_9ZZZZ</name>
<reference evidence="1" key="1">
    <citation type="journal article" date="2020" name="Nature">
        <title>Giant virus diversity and host interactions through global metagenomics.</title>
        <authorList>
            <person name="Schulz F."/>
            <person name="Roux S."/>
            <person name="Paez-Espino D."/>
            <person name="Jungbluth S."/>
            <person name="Walsh D.A."/>
            <person name="Denef V.J."/>
            <person name="McMahon K.D."/>
            <person name="Konstantinidis K.T."/>
            <person name="Eloe-Fadrosh E.A."/>
            <person name="Kyrpides N.C."/>
            <person name="Woyke T."/>
        </authorList>
    </citation>
    <scope>NUCLEOTIDE SEQUENCE</scope>
    <source>
        <strain evidence="1">GVMAG-M-3300023184-191</strain>
    </source>
</reference>
<proteinExistence type="predicted"/>